<dbReference type="Gene3D" id="1.10.357.70">
    <property type="entry name" value="Exocyst complex component Sec6, C-terminal domain"/>
    <property type="match status" value="1"/>
</dbReference>
<dbReference type="PANTHER" id="PTHR21292:SF4">
    <property type="entry name" value="TUMOR NECROSIS FACTOR ALPHA-INDUCED PROTEIN 2"/>
    <property type="match status" value="1"/>
</dbReference>
<reference evidence="2" key="2">
    <citation type="submission" date="2025-08" db="UniProtKB">
        <authorList>
            <consortium name="Ensembl"/>
        </authorList>
    </citation>
    <scope>IDENTIFICATION</scope>
</reference>
<name>A0AAQ4PXA4_GASAC</name>
<evidence type="ECO:0008006" key="4">
    <source>
        <dbReference type="Google" id="ProtNLM"/>
    </source>
</evidence>
<organism evidence="2 3">
    <name type="scientific">Gasterosteus aculeatus aculeatus</name>
    <name type="common">three-spined stickleback</name>
    <dbReference type="NCBI Taxonomy" id="481459"/>
    <lineage>
        <taxon>Eukaryota</taxon>
        <taxon>Metazoa</taxon>
        <taxon>Chordata</taxon>
        <taxon>Craniata</taxon>
        <taxon>Vertebrata</taxon>
        <taxon>Euteleostomi</taxon>
        <taxon>Actinopterygii</taxon>
        <taxon>Neopterygii</taxon>
        <taxon>Teleostei</taxon>
        <taxon>Neoteleostei</taxon>
        <taxon>Acanthomorphata</taxon>
        <taxon>Eupercaria</taxon>
        <taxon>Perciformes</taxon>
        <taxon>Cottioidei</taxon>
        <taxon>Gasterosteales</taxon>
        <taxon>Gasterosteidae</taxon>
        <taxon>Gasterosteus</taxon>
    </lineage>
</organism>
<dbReference type="GeneTree" id="ENSGT01030000234613"/>
<keyword evidence="3" id="KW-1185">Reference proteome</keyword>
<reference evidence="2" key="3">
    <citation type="submission" date="2025-09" db="UniProtKB">
        <authorList>
            <consortium name="Ensembl"/>
        </authorList>
    </citation>
    <scope>IDENTIFICATION</scope>
</reference>
<dbReference type="PANTHER" id="PTHR21292">
    <property type="entry name" value="EXOCYST COMPLEX COMPONENT SEC6-RELATED"/>
    <property type="match status" value="1"/>
</dbReference>
<dbReference type="AlphaFoldDB" id="A0AAQ4PXA4"/>
<evidence type="ECO:0000313" key="3">
    <source>
        <dbReference type="Proteomes" id="UP000007635"/>
    </source>
</evidence>
<dbReference type="Ensembl" id="ENSGACT00000048416.1">
    <property type="protein sequence ID" value="ENSGACP00000043362.1"/>
    <property type="gene ID" value="ENSGACG00000004683.2"/>
</dbReference>
<dbReference type="Pfam" id="PF06046">
    <property type="entry name" value="Sec6"/>
    <property type="match status" value="1"/>
</dbReference>
<accession>A0AAQ4PXA4</accession>
<dbReference type="Proteomes" id="UP000007635">
    <property type="component" value="Chromosome XV"/>
</dbReference>
<comment type="similarity">
    <text evidence="1">Belongs to the SEC6 family.</text>
</comment>
<dbReference type="GO" id="GO:0000145">
    <property type="term" value="C:exocyst"/>
    <property type="evidence" value="ECO:0007669"/>
    <property type="project" value="InterPro"/>
</dbReference>
<evidence type="ECO:0000256" key="1">
    <source>
        <dbReference type="ARBA" id="ARBA00009447"/>
    </source>
</evidence>
<dbReference type="GO" id="GO:0000149">
    <property type="term" value="F:SNARE binding"/>
    <property type="evidence" value="ECO:0007669"/>
    <property type="project" value="TreeGrafter"/>
</dbReference>
<proteinExistence type="inferred from homology"/>
<protein>
    <recommendedName>
        <fullName evidence="4">Tumor necrosis factor, alpha-induced protein 2b</fullName>
    </recommendedName>
</protein>
<dbReference type="InterPro" id="IPR010326">
    <property type="entry name" value="EXOC3/Sec6"/>
</dbReference>
<evidence type="ECO:0000313" key="2">
    <source>
        <dbReference type="Ensembl" id="ENSGACP00000043362.1"/>
    </source>
</evidence>
<dbReference type="GO" id="GO:0051601">
    <property type="term" value="P:exocyst localization"/>
    <property type="evidence" value="ECO:0007669"/>
    <property type="project" value="TreeGrafter"/>
</dbReference>
<reference evidence="2 3" key="1">
    <citation type="journal article" date="2021" name="G3 (Bethesda)">
        <title>Improved contiguity of the threespine stickleback genome using long-read sequencing.</title>
        <authorList>
            <person name="Nath S."/>
            <person name="Shaw D.E."/>
            <person name="White M.A."/>
        </authorList>
    </citation>
    <scope>NUCLEOTIDE SEQUENCE [LARGE SCALE GENOMIC DNA]</scope>
    <source>
        <strain evidence="2 3">Lake Benthic</strain>
    </source>
</reference>
<dbReference type="InterPro" id="IPR042532">
    <property type="entry name" value="EXOC3/Sec6_C"/>
</dbReference>
<dbReference type="GO" id="GO:0006887">
    <property type="term" value="P:exocytosis"/>
    <property type="evidence" value="ECO:0007669"/>
    <property type="project" value="InterPro"/>
</dbReference>
<sequence>MSAAHFTMSDKTEQIFQRLLCCQRVQNGFRLLVCVCVCVCARVCVCGLSTAERRRSLGLPHMRLSSCCEPTEQGLCDQEHSSERGDHLLSRTTMRTETDGVKLNFHLPKLFGRTPRAPTSNPAAADGSPLENESLAYEQTLEKKLFCEAGRLLIAREERLFGEIQEPEAPTGHQEEVTELADCRRVLLDLVQQTLRLSLDPGEAGAAAALASAVKAVEQEEAQDRLWDQRGRKPPVWRPCAWKEVHDSTLRRLVEERMDNPSTPPSAVQAGQSSVQVDVCAMGRRMKEDLLQVASVVRSCYPPETNICHLYAEAYHRTFSARLRKIADFGLEDKDCTFLLRWVNEYYPLVLQKPQMAGVMDVAALGKLLPEELLKPLEDQYLNRRQEELTTFGGRIIEDAKDKWNKGEEPTREDGCFVSPVSYDIIQLINEMVTSAEKVVGDLQKAQTITRQLKGIMHRFKIFQSDVIMQNKASSRPVVKAHLGCIEQFRDFLNTKRHLFTEEVGKDCLLVLTDMKLSAQAYLLKPVHQVLKPEYRKLGTSGWLNKNLFNRLLVGIEEELQGLQGSIGSCHQELLGKLHQEVTVEYVRRLLKGAKLKNEEQQAKACNTVRDNAESLYKLFLKMGSEDVWLKDILTKIAEVLRLQDLPAIQIQVASLGADHPDLSEKQLSALLKLKTNLSKADRRTVTDVLSVTREEWSTAGGRGAARAFFSEVRVK</sequence>